<reference evidence="1 2" key="1">
    <citation type="journal article" date="2012" name="J. Biotechnol.">
        <title>Genome sequence of the plant growth promoting strain Bacillus amyloliquefaciens subsp. plantarum B9601-Y2 and expression of mersacidin and other secondary metabolites.</title>
        <authorList>
            <person name="He P."/>
            <person name="Hao K."/>
            <person name="Blom J."/>
            <person name="Ruckert C."/>
            <person name="Vater J."/>
            <person name="Mao Z."/>
            <person name="Wu Y."/>
            <person name="Hou M."/>
            <person name="He P."/>
            <person name="He Y."/>
            <person name="Borriss R."/>
        </authorList>
    </citation>
    <scope>NUCLEOTIDE SEQUENCE [LARGE SCALE GENOMIC DNA]</scope>
    <source>
        <strain evidence="1">Y2</strain>
    </source>
</reference>
<dbReference type="AlphaFoldDB" id="I2C699"/>
<gene>
    <name evidence="1" type="ORF">MUS_2221</name>
</gene>
<accession>I2C699</accession>
<dbReference type="KEGG" id="bqy:MUS_2221"/>
<sequence>MSHVLIIADTLSEKLSFIIHKFSEKESFFKKNQNEKNWRTQLSCFLIFRSVMLLIHSAVLQTPMSKINHSGR</sequence>
<proteinExistence type="predicted"/>
<dbReference type="EMBL" id="CP003332">
    <property type="protein sequence ID" value="AFJ62173.1"/>
    <property type="molecule type" value="Genomic_DNA"/>
</dbReference>
<dbReference type="HOGENOM" id="CLU_2713718_0_0_9"/>
<evidence type="ECO:0000313" key="2">
    <source>
        <dbReference type="Proteomes" id="UP000002878"/>
    </source>
</evidence>
<dbReference type="Proteomes" id="UP000002878">
    <property type="component" value="Chromosome"/>
</dbReference>
<organism evidence="1 2">
    <name type="scientific">Bacillus amyloliquefaciens (strain Y2)</name>
    <name type="common">Bacillus amyloliquefaciens subsp. plantarum (strain B9601-Y2)</name>
    <dbReference type="NCBI Taxonomy" id="1155777"/>
    <lineage>
        <taxon>Bacteria</taxon>
        <taxon>Bacillati</taxon>
        <taxon>Bacillota</taxon>
        <taxon>Bacilli</taxon>
        <taxon>Bacillales</taxon>
        <taxon>Bacillaceae</taxon>
        <taxon>Bacillus</taxon>
        <taxon>Bacillus amyloliquefaciens group</taxon>
    </lineage>
</organism>
<name>I2C699_BACAY</name>
<protein>
    <submittedName>
        <fullName evidence="1">Uncharacterized protein</fullName>
    </submittedName>
</protein>
<evidence type="ECO:0000313" key="1">
    <source>
        <dbReference type="EMBL" id="AFJ62173.1"/>
    </source>
</evidence>